<dbReference type="SUPFAM" id="SSF46689">
    <property type="entry name" value="Homeodomain-like"/>
    <property type="match status" value="1"/>
</dbReference>
<keyword evidence="10" id="KW-1185">Reference proteome</keyword>
<dbReference type="PANTHER" id="PTHR43280">
    <property type="entry name" value="ARAC-FAMILY TRANSCRIPTIONAL REGULATOR"/>
    <property type="match status" value="1"/>
</dbReference>
<comment type="caution">
    <text evidence="9">The sequence shown here is derived from an EMBL/GenBank/DDBJ whole genome shotgun (WGS) entry which is preliminary data.</text>
</comment>
<dbReference type="Gene3D" id="3.40.50.2300">
    <property type="match status" value="1"/>
</dbReference>
<dbReference type="InterPro" id="IPR001789">
    <property type="entry name" value="Sig_transdc_resp-reg_receiver"/>
</dbReference>
<keyword evidence="3" id="KW-0238">DNA-binding</keyword>
<feature type="modified residue" description="4-aspartylphosphate" evidence="6">
    <location>
        <position position="58"/>
    </location>
</feature>
<accession>A0A9X8UK99</accession>
<evidence type="ECO:0000256" key="2">
    <source>
        <dbReference type="ARBA" id="ARBA00023015"/>
    </source>
</evidence>
<proteinExistence type="predicted"/>
<dbReference type="PRINTS" id="PR00032">
    <property type="entry name" value="HTHARAC"/>
</dbReference>
<dbReference type="GO" id="GO:0000160">
    <property type="term" value="P:phosphorelay signal transduction system"/>
    <property type="evidence" value="ECO:0007669"/>
    <property type="project" value="InterPro"/>
</dbReference>
<sequence length="361" mass="40856">MSETMNLIVVEDEPQVRKGLVEMIGTHCARMRIVGQAQNGQKALELLQRLPCDILLADIAMPGMDGIALADRVKTVYPEVVTLFLTGFDSFGYAQASVKCQVFDYILKPIEPSQLAQALERAAGESLRRRTQKSRSDLMQIHLSGRMSRLYSIVMGHEIIIALKALDRQAVQRIAASVAQSIAQAAPGKVAEQRQMACWALCTLYSLYPELNNPGEEELRQRIGRCETPEEIEGAVRGELLQNQEQLRREHSRNTTLNRIKHFITQHYQEELCLQKLSEEFGLSTAYISELFSSLSHQNYLEFLQEVRINVAFDLLQNTNLKIYEVAAQVGYQDANYFVRAFKKEVGMTPKEFREKLGGKA</sequence>
<dbReference type="EMBL" id="SLUK01000003">
    <property type="protein sequence ID" value="TCL44191.1"/>
    <property type="molecule type" value="Genomic_DNA"/>
</dbReference>
<dbReference type="InterPro" id="IPR011006">
    <property type="entry name" value="CheY-like_superfamily"/>
</dbReference>
<gene>
    <name evidence="9" type="ORF">EDD78_103229</name>
</gene>
<protein>
    <recommendedName>
        <fullName evidence="1">Stage 0 sporulation protein A homolog</fullName>
    </recommendedName>
</protein>
<dbReference type="PROSITE" id="PS01124">
    <property type="entry name" value="HTH_ARAC_FAMILY_2"/>
    <property type="match status" value="1"/>
</dbReference>
<name>A0A9X8UK99_9FIRM</name>
<evidence type="ECO:0000259" key="7">
    <source>
        <dbReference type="PROSITE" id="PS01124"/>
    </source>
</evidence>
<dbReference type="InterPro" id="IPR009057">
    <property type="entry name" value="Homeodomain-like_sf"/>
</dbReference>
<keyword evidence="2" id="KW-0805">Transcription regulation</keyword>
<keyword evidence="4" id="KW-0804">Transcription</keyword>
<evidence type="ECO:0000313" key="9">
    <source>
        <dbReference type="EMBL" id="TCL44191.1"/>
    </source>
</evidence>
<reference evidence="9 10" key="1">
    <citation type="submission" date="2019-03" db="EMBL/GenBank/DDBJ databases">
        <title>Genomic Encyclopedia of Type Strains, Phase IV (KMG-IV): sequencing the most valuable type-strain genomes for metagenomic binning, comparative biology and taxonomic classification.</title>
        <authorList>
            <person name="Goeker M."/>
        </authorList>
    </citation>
    <scope>NUCLEOTIDE SEQUENCE [LARGE SCALE GENOMIC DNA]</scope>
    <source>
        <strain evidence="9 10">DSM 100433</strain>
    </source>
</reference>
<keyword evidence="6" id="KW-0597">Phosphoprotein</keyword>
<dbReference type="InterPro" id="IPR018060">
    <property type="entry name" value="HTH_AraC"/>
</dbReference>
<dbReference type="Pfam" id="PF12833">
    <property type="entry name" value="HTH_18"/>
    <property type="match status" value="1"/>
</dbReference>
<dbReference type="GO" id="GO:0003700">
    <property type="term" value="F:DNA-binding transcription factor activity"/>
    <property type="evidence" value="ECO:0007669"/>
    <property type="project" value="InterPro"/>
</dbReference>
<feature type="domain" description="HTH araC/xylS-type" evidence="7">
    <location>
        <begin position="258"/>
        <end position="356"/>
    </location>
</feature>
<dbReference type="CDD" id="cd17536">
    <property type="entry name" value="REC_YesN-like"/>
    <property type="match status" value="1"/>
</dbReference>
<dbReference type="SMART" id="SM00342">
    <property type="entry name" value="HTH_ARAC"/>
    <property type="match status" value="1"/>
</dbReference>
<dbReference type="Gene3D" id="1.10.10.60">
    <property type="entry name" value="Homeodomain-like"/>
    <property type="match status" value="2"/>
</dbReference>
<evidence type="ECO:0000256" key="3">
    <source>
        <dbReference type="ARBA" id="ARBA00023125"/>
    </source>
</evidence>
<organism evidence="9 10">
    <name type="scientific">Harryflintia acetispora</name>
    <dbReference type="NCBI Taxonomy" id="1849041"/>
    <lineage>
        <taxon>Bacteria</taxon>
        <taxon>Bacillati</taxon>
        <taxon>Bacillota</taxon>
        <taxon>Clostridia</taxon>
        <taxon>Eubacteriales</taxon>
        <taxon>Oscillospiraceae</taxon>
        <taxon>Harryflintia</taxon>
    </lineage>
</organism>
<evidence type="ECO:0000259" key="8">
    <source>
        <dbReference type="PROSITE" id="PS50110"/>
    </source>
</evidence>
<evidence type="ECO:0000256" key="4">
    <source>
        <dbReference type="ARBA" id="ARBA00023163"/>
    </source>
</evidence>
<dbReference type="Pfam" id="PF00072">
    <property type="entry name" value="Response_reg"/>
    <property type="match status" value="1"/>
</dbReference>
<dbReference type="AlphaFoldDB" id="A0A9X8UK99"/>
<dbReference type="Proteomes" id="UP000294682">
    <property type="component" value="Unassembled WGS sequence"/>
</dbReference>
<feature type="domain" description="Response regulatory" evidence="8">
    <location>
        <begin position="6"/>
        <end position="123"/>
    </location>
</feature>
<comment type="function">
    <text evidence="5">May play the central regulatory role in sporulation. It may be an element of the effector pathway responsible for the activation of sporulation genes in response to nutritional stress. Spo0A may act in concert with spo0H (a sigma factor) to control the expression of some genes that are critical to the sporulation process.</text>
</comment>
<dbReference type="GO" id="GO:0043565">
    <property type="term" value="F:sequence-specific DNA binding"/>
    <property type="evidence" value="ECO:0007669"/>
    <property type="project" value="InterPro"/>
</dbReference>
<dbReference type="PROSITE" id="PS50110">
    <property type="entry name" value="RESPONSE_REGULATORY"/>
    <property type="match status" value="1"/>
</dbReference>
<dbReference type="PANTHER" id="PTHR43280:SF2">
    <property type="entry name" value="HTH-TYPE TRANSCRIPTIONAL REGULATOR EXSA"/>
    <property type="match status" value="1"/>
</dbReference>
<dbReference type="SUPFAM" id="SSF52172">
    <property type="entry name" value="CheY-like"/>
    <property type="match status" value="1"/>
</dbReference>
<evidence type="ECO:0000313" key="10">
    <source>
        <dbReference type="Proteomes" id="UP000294682"/>
    </source>
</evidence>
<evidence type="ECO:0000256" key="5">
    <source>
        <dbReference type="ARBA" id="ARBA00024867"/>
    </source>
</evidence>
<dbReference type="SMART" id="SM00448">
    <property type="entry name" value="REC"/>
    <property type="match status" value="1"/>
</dbReference>
<evidence type="ECO:0000256" key="1">
    <source>
        <dbReference type="ARBA" id="ARBA00018672"/>
    </source>
</evidence>
<evidence type="ECO:0000256" key="6">
    <source>
        <dbReference type="PROSITE-ProRule" id="PRU00169"/>
    </source>
</evidence>
<dbReference type="RefSeq" id="WP_132084275.1">
    <property type="nucleotide sequence ID" value="NZ_SLUK01000003.1"/>
</dbReference>
<dbReference type="InterPro" id="IPR020449">
    <property type="entry name" value="Tscrpt_reg_AraC-type_HTH"/>
</dbReference>